<organism evidence="5 6">
    <name type="scientific">Pediococcus claussenii (strain ATCC BAA-344 / DSM 14800 / JCM 18046 / KCTC 3811 / LMG 21948 / P06)</name>
    <dbReference type="NCBI Taxonomy" id="701521"/>
    <lineage>
        <taxon>Bacteria</taxon>
        <taxon>Bacillati</taxon>
        <taxon>Bacillota</taxon>
        <taxon>Bacilli</taxon>
        <taxon>Lactobacillales</taxon>
        <taxon>Lactobacillaceae</taxon>
        <taxon>Pediococcus</taxon>
    </lineage>
</organism>
<dbReference type="PANTHER" id="PTHR44846">
    <property type="entry name" value="MANNOSYL-D-GLYCERATE TRANSPORT/METABOLISM SYSTEM REPRESSOR MNGR-RELATED"/>
    <property type="match status" value="1"/>
</dbReference>
<evidence type="ECO:0000256" key="2">
    <source>
        <dbReference type="ARBA" id="ARBA00023125"/>
    </source>
</evidence>
<dbReference type="InterPro" id="IPR028978">
    <property type="entry name" value="Chorismate_lyase_/UTRA_dom_sf"/>
</dbReference>
<dbReference type="InterPro" id="IPR000524">
    <property type="entry name" value="Tscrpt_reg_HTH_GntR"/>
</dbReference>
<dbReference type="SMART" id="SM00345">
    <property type="entry name" value="HTH_GNTR"/>
    <property type="match status" value="1"/>
</dbReference>
<keyword evidence="6" id="KW-1185">Reference proteome</keyword>
<dbReference type="Gene3D" id="3.40.1410.10">
    <property type="entry name" value="Chorismate lyase-like"/>
    <property type="match status" value="1"/>
</dbReference>
<dbReference type="PATRIC" id="fig|701521.8.peg.129"/>
<feature type="domain" description="HTH gntR-type" evidence="4">
    <location>
        <begin position="1"/>
        <end position="65"/>
    </location>
</feature>
<dbReference type="Pfam" id="PF00392">
    <property type="entry name" value="GntR"/>
    <property type="match status" value="1"/>
</dbReference>
<name>G8PET2_PEDCP</name>
<keyword evidence="3" id="KW-0804">Transcription</keyword>
<accession>G8PET2</accession>
<dbReference type="RefSeq" id="WP_014214660.1">
    <property type="nucleotide sequence ID" value="NC_016605.1"/>
</dbReference>
<dbReference type="Proteomes" id="UP000005444">
    <property type="component" value="Chromosome"/>
</dbReference>
<dbReference type="KEGG" id="pce:PECL_138"/>
<keyword evidence="2" id="KW-0238">DNA-binding</keyword>
<dbReference type="SMART" id="SM00866">
    <property type="entry name" value="UTRA"/>
    <property type="match status" value="1"/>
</dbReference>
<dbReference type="CDD" id="cd07377">
    <property type="entry name" value="WHTH_GntR"/>
    <property type="match status" value="1"/>
</dbReference>
<dbReference type="SUPFAM" id="SSF46785">
    <property type="entry name" value="Winged helix' DNA-binding domain"/>
    <property type="match status" value="1"/>
</dbReference>
<dbReference type="SUPFAM" id="SSF64288">
    <property type="entry name" value="Chorismate lyase-like"/>
    <property type="match status" value="1"/>
</dbReference>
<dbReference type="PANTHER" id="PTHR44846:SF4">
    <property type="entry name" value="HTH GNTR-TYPE DOMAIN-CONTAINING PROTEIN"/>
    <property type="match status" value="1"/>
</dbReference>
<dbReference type="InterPro" id="IPR036388">
    <property type="entry name" value="WH-like_DNA-bd_sf"/>
</dbReference>
<evidence type="ECO:0000259" key="4">
    <source>
        <dbReference type="PROSITE" id="PS50949"/>
    </source>
</evidence>
<dbReference type="GO" id="GO:0045892">
    <property type="term" value="P:negative regulation of DNA-templated transcription"/>
    <property type="evidence" value="ECO:0007669"/>
    <property type="project" value="TreeGrafter"/>
</dbReference>
<evidence type="ECO:0000256" key="3">
    <source>
        <dbReference type="ARBA" id="ARBA00023163"/>
    </source>
</evidence>
<dbReference type="PROSITE" id="PS50949">
    <property type="entry name" value="HTH_GNTR"/>
    <property type="match status" value="1"/>
</dbReference>
<dbReference type="InterPro" id="IPR036390">
    <property type="entry name" value="WH_DNA-bd_sf"/>
</dbReference>
<dbReference type="GO" id="GO:0003700">
    <property type="term" value="F:DNA-binding transcription factor activity"/>
    <property type="evidence" value="ECO:0007669"/>
    <property type="project" value="InterPro"/>
</dbReference>
<dbReference type="InterPro" id="IPR011663">
    <property type="entry name" value="UTRA"/>
</dbReference>
<dbReference type="Pfam" id="PF07702">
    <property type="entry name" value="UTRA"/>
    <property type="match status" value="1"/>
</dbReference>
<proteinExistence type="predicted"/>
<evidence type="ECO:0000313" key="5">
    <source>
        <dbReference type="EMBL" id="AEV94462.1"/>
    </source>
</evidence>
<dbReference type="InterPro" id="IPR050679">
    <property type="entry name" value="Bact_HTH_transcr_reg"/>
</dbReference>
<keyword evidence="1" id="KW-0805">Transcription regulation</keyword>
<dbReference type="STRING" id="701521.PECL_138"/>
<gene>
    <name evidence="5" type="ordered locus">PECL_138</name>
</gene>
<sequence length="233" mass="27315">MYHEIADDLIRSIQHQLFKEKLPTEQKLMSRYNVSRNTIRKSLDIVCQRGLARRVQGSGYYINNIDRSSKRVVNLTMGISSKEHRNKLTSKVITFDRIVADDALAEQFGAQVGDELHRIIRLRYLEGKEYCLEYAYYEKDEIPYIPVEAAHDSLLDFIDDEYNIRVNSSNQYLSLETLSEEEASLLDMTERASVLALQQSNFRKNDILFNFSYTIYVYPDLSFYFHSFNQDSN</sequence>
<dbReference type="EMBL" id="CP003137">
    <property type="protein sequence ID" value="AEV94462.1"/>
    <property type="molecule type" value="Genomic_DNA"/>
</dbReference>
<evidence type="ECO:0000313" key="6">
    <source>
        <dbReference type="Proteomes" id="UP000005444"/>
    </source>
</evidence>
<dbReference type="AlphaFoldDB" id="G8PET2"/>
<dbReference type="eggNOG" id="COG2188">
    <property type="taxonomic scope" value="Bacteria"/>
</dbReference>
<evidence type="ECO:0000256" key="1">
    <source>
        <dbReference type="ARBA" id="ARBA00023015"/>
    </source>
</evidence>
<dbReference type="GO" id="GO:0003677">
    <property type="term" value="F:DNA binding"/>
    <property type="evidence" value="ECO:0007669"/>
    <property type="project" value="UniProtKB-KW"/>
</dbReference>
<dbReference type="Gene3D" id="1.10.10.10">
    <property type="entry name" value="Winged helix-like DNA-binding domain superfamily/Winged helix DNA-binding domain"/>
    <property type="match status" value="1"/>
</dbReference>
<dbReference type="HOGENOM" id="CLU_063236_5_1_9"/>
<protein>
    <submittedName>
        <fullName evidence="5">Transcriptional regulator, GntR family</fullName>
    </submittedName>
</protein>
<dbReference type="PRINTS" id="PR00035">
    <property type="entry name" value="HTHGNTR"/>
</dbReference>
<reference evidence="5 6" key="1">
    <citation type="journal article" date="2012" name="J. Bacteriol.">
        <title>Complete Genome Sequence of the Beer Spoilage Organism Pediococcus claussenii ATCC BAA-344T.</title>
        <authorList>
            <person name="Pittet V."/>
            <person name="Abegunde T."/>
            <person name="Marfleet T."/>
            <person name="Haakensen M."/>
            <person name="Morrow K."/>
            <person name="Jayaprakash T."/>
            <person name="Schroeder K."/>
            <person name="Trost B."/>
            <person name="Byrns S."/>
            <person name="Bergsveinson J."/>
            <person name="Kusalik A."/>
            <person name="Ziola B."/>
        </authorList>
    </citation>
    <scope>NUCLEOTIDE SEQUENCE [LARGE SCALE GENOMIC DNA]</scope>
    <source>
        <strain evidence="5 6">ATCC BAA-344</strain>
    </source>
</reference>